<dbReference type="Proteomes" id="UP000494106">
    <property type="component" value="Unassembled WGS sequence"/>
</dbReference>
<dbReference type="FunFam" id="3.30.780.10:FF:000009">
    <property type="entry name" value="39S ribosomal protein L49, mitochondrial"/>
    <property type="match status" value="1"/>
</dbReference>
<evidence type="ECO:0000256" key="2">
    <source>
        <dbReference type="ARBA" id="ARBA00005677"/>
    </source>
</evidence>
<dbReference type="Proteomes" id="UP000494256">
    <property type="component" value="Unassembled WGS sequence"/>
</dbReference>
<evidence type="ECO:0000256" key="6">
    <source>
        <dbReference type="ARBA" id="ARBA00035191"/>
    </source>
</evidence>
<organism evidence="8 10">
    <name type="scientific">Arctia plantaginis</name>
    <name type="common">Wood tiger moth</name>
    <name type="synonym">Phalaena plantaginis</name>
    <dbReference type="NCBI Taxonomy" id="874455"/>
    <lineage>
        <taxon>Eukaryota</taxon>
        <taxon>Metazoa</taxon>
        <taxon>Ecdysozoa</taxon>
        <taxon>Arthropoda</taxon>
        <taxon>Hexapoda</taxon>
        <taxon>Insecta</taxon>
        <taxon>Pterygota</taxon>
        <taxon>Neoptera</taxon>
        <taxon>Endopterygota</taxon>
        <taxon>Lepidoptera</taxon>
        <taxon>Glossata</taxon>
        <taxon>Ditrysia</taxon>
        <taxon>Noctuoidea</taxon>
        <taxon>Erebidae</taxon>
        <taxon>Arctiinae</taxon>
        <taxon>Arctia</taxon>
    </lineage>
</organism>
<evidence type="ECO:0000313" key="8">
    <source>
        <dbReference type="EMBL" id="CAB3227884.1"/>
    </source>
</evidence>
<dbReference type="OrthoDB" id="19439at2759"/>
<comment type="similarity">
    <text evidence="2">Belongs to the mitochondrion-specific ribosomal protein mL49 family.</text>
</comment>
<keyword evidence="4" id="KW-0496">Mitochondrion</keyword>
<evidence type="ECO:0000256" key="3">
    <source>
        <dbReference type="ARBA" id="ARBA00022980"/>
    </source>
</evidence>
<evidence type="ECO:0000313" key="11">
    <source>
        <dbReference type="Proteomes" id="UP000494256"/>
    </source>
</evidence>
<evidence type="ECO:0000256" key="1">
    <source>
        <dbReference type="ARBA" id="ARBA00004173"/>
    </source>
</evidence>
<evidence type="ECO:0000256" key="4">
    <source>
        <dbReference type="ARBA" id="ARBA00023128"/>
    </source>
</evidence>
<dbReference type="PANTHER" id="PTHR13477:SF0">
    <property type="entry name" value="LARGE RIBOSOMAL SUBUNIT PROTEIN ML49"/>
    <property type="match status" value="1"/>
</dbReference>
<evidence type="ECO:0000256" key="7">
    <source>
        <dbReference type="ARBA" id="ARBA00035545"/>
    </source>
</evidence>
<evidence type="ECO:0000313" key="10">
    <source>
        <dbReference type="Proteomes" id="UP000494106"/>
    </source>
</evidence>
<dbReference type="EMBL" id="CADEBD010000282">
    <property type="protein sequence ID" value="CAB3228246.1"/>
    <property type="molecule type" value="Genomic_DNA"/>
</dbReference>
<keyword evidence="10" id="KW-1185">Reference proteome</keyword>
<reference evidence="10 11" key="1">
    <citation type="submission" date="2020-04" db="EMBL/GenBank/DDBJ databases">
        <authorList>
            <person name="Wallbank WR R."/>
            <person name="Pardo Diaz C."/>
            <person name="Kozak K."/>
            <person name="Martin S."/>
            <person name="Jiggins C."/>
            <person name="Moest M."/>
            <person name="Warren A I."/>
            <person name="Byers J.R.P. K."/>
            <person name="Montejo-Kovacevich G."/>
            <person name="Yen C E."/>
        </authorList>
    </citation>
    <scope>NUCLEOTIDE SEQUENCE [LARGE SCALE GENOMIC DNA]</scope>
</reference>
<comment type="caution">
    <text evidence="8">The sequence shown here is derived from an EMBL/GenBank/DDBJ whole genome shotgun (WGS) entry which is preliminary data.</text>
</comment>
<evidence type="ECO:0000256" key="5">
    <source>
        <dbReference type="ARBA" id="ARBA00023274"/>
    </source>
</evidence>
<accession>A0A8S0Z4Y3</accession>
<name>A0A8S0Z4Y3_ARCPL</name>
<comment type="subcellular location">
    <subcellularLocation>
        <location evidence="1">Mitochondrion</location>
    </subcellularLocation>
</comment>
<dbReference type="AlphaFoldDB" id="A0A8S0Z4Y3"/>
<dbReference type="EMBL" id="CADEBC010000301">
    <property type="protein sequence ID" value="CAB3227884.1"/>
    <property type="molecule type" value="Genomic_DNA"/>
</dbReference>
<dbReference type="InterPro" id="IPR007740">
    <property type="entry name" value="Ribosomal_mL49"/>
</dbReference>
<keyword evidence="3" id="KW-0689">Ribosomal protein</keyword>
<gene>
    <name evidence="8" type="ORF">APLA_LOCUS3441</name>
    <name evidence="9" type="ORF">APLA_LOCUS3462</name>
</gene>
<sequence length="194" mass="22769">MATVLRSQCAFARLFVGKTGQILNNAIDLGVKLAPEPQSALLSKNYSNYAHSPFVTKIKKEQYEYEIVKKPPEWTYVERLLPFNTIPAVTPKETYPSGWIPPREEAKNLPFFLPRTKFHDLPIYLHVTYRGMRKISKIKRIEGDIWLLNDEIKKYLKEKNKRYVETRVQEVARFIEVKGDHVNYLIEWAHTKGF</sequence>
<protein>
    <recommendedName>
        <fullName evidence="6">Large ribosomal subunit protein mL49</fullName>
    </recommendedName>
    <alternativeName>
        <fullName evidence="7">39S ribosomal protein L49, mitochondrial</fullName>
    </alternativeName>
</protein>
<dbReference type="PANTHER" id="PTHR13477">
    <property type="entry name" value="MITOCHONDRIAL 39S RIBOSOMAL PROTEIN L49"/>
    <property type="match status" value="1"/>
</dbReference>
<dbReference type="GO" id="GO:0003735">
    <property type="term" value="F:structural constituent of ribosome"/>
    <property type="evidence" value="ECO:0007669"/>
    <property type="project" value="InterPro"/>
</dbReference>
<dbReference type="GO" id="GO:0006412">
    <property type="term" value="P:translation"/>
    <property type="evidence" value="ECO:0007669"/>
    <property type="project" value="InterPro"/>
</dbReference>
<dbReference type="GO" id="GO:0005762">
    <property type="term" value="C:mitochondrial large ribosomal subunit"/>
    <property type="evidence" value="ECO:0007669"/>
    <property type="project" value="TreeGrafter"/>
</dbReference>
<dbReference type="Gene3D" id="3.30.780.10">
    <property type="entry name" value="SUI1-like domain"/>
    <property type="match status" value="1"/>
</dbReference>
<proteinExistence type="inferred from homology"/>
<dbReference type="Pfam" id="PF05046">
    <property type="entry name" value="Img2"/>
    <property type="match status" value="1"/>
</dbReference>
<evidence type="ECO:0000313" key="9">
    <source>
        <dbReference type="EMBL" id="CAB3228246.1"/>
    </source>
</evidence>
<keyword evidence="5" id="KW-0687">Ribonucleoprotein</keyword>